<sequence>MTDYTGSNTPADQRDLWRTPPSLFASLDAEFCFQWMPPQRRIMHFAGSSSPPSRTRLKRHGLIT</sequence>
<evidence type="ECO:0000256" key="1">
    <source>
        <dbReference type="SAM" id="MobiDB-lite"/>
    </source>
</evidence>
<proteinExistence type="predicted"/>
<gene>
    <name evidence="2" type="ORF">G163CM_07120</name>
</gene>
<protein>
    <submittedName>
        <fullName evidence="2">Uncharacterized protein</fullName>
    </submittedName>
</protein>
<dbReference type="Proteomes" id="UP001199659">
    <property type="component" value="Chromosome"/>
</dbReference>
<evidence type="ECO:0000313" key="2">
    <source>
        <dbReference type="EMBL" id="UGS40022.1"/>
    </source>
</evidence>
<feature type="region of interest" description="Disordered" evidence="1">
    <location>
        <begin position="44"/>
        <end position="64"/>
    </location>
</feature>
<dbReference type="EMBL" id="CP087880">
    <property type="protein sequence ID" value="UGS40022.1"/>
    <property type="molecule type" value="Genomic_DNA"/>
</dbReference>
<keyword evidence="3" id="KW-1185">Reference proteome</keyword>
<reference evidence="2 3" key="1">
    <citation type="journal article" date="2022" name="Int. J. Syst. Evol. Microbiol.">
        <title>Pseudocitrobacter corydidari sp. nov., isolated from the Asian emerald cockroach Corydidarum magnifica.</title>
        <authorList>
            <person name="Guzman J."/>
            <person name="Poehlein A."/>
            <person name="Glaeser S.P."/>
            <person name="Schwengers O."/>
            <person name="Blom J."/>
            <person name="Hollensteiner J."/>
            <person name="Kampfer P."/>
            <person name="Vilcinskas A."/>
        </authorList>
    </citation>
    <scope>NUCLEOTIDE SEQUENCE [LARGE SCALE GENOMIC DNA]</scope>
    <source>
        <strain evidence="2">G163CM</strain>
    </source>
</reference>
<name>A0ABY3S067_9ENTR</name>
<feature type="compositionally biased region" description="Basic residues" evidence="1">
    <location>
        <begin position="55"/>
        <end position="64"/>
    </location>
</feature>
<organism evidence="2 3">
    <name type="scientific">Pseudocitrobacter corydidari</name>
    <dbReference type="NCBI Taxonomy" id="2891570"/>
    <lineage>
        <taxon>Bacteria</taxon>
        <taxon>Pseudomonadati</taxon>
        <taxon>Pseudomonadota</taxon>
        <taxon>Gammaproteobacteria</taxon>
        <taxon>Enterobacterales</taxon>
        <taxon>Enterobacteriaceae</taxon>
        <taxon>Pseudocitrobacter</taxon>
    </lineage>
</organism>
<evidence type="ECO:0000313" key="3">
    <source>
        <dbReference type="Proteomes" id="UP001199659"/>
    </source>
</evidence>
<accession>A0ABY3S067</accession>